<organism evidence="1 2">
    <name type="scientific">Prosthecobacter algae</name>
    <dbReference type="NCBI Taxonomy" id="1144682"/>
    <lineage>
        <taxon>Bacteria</taxon>
        <taxon>Pseudomonadati</taxon>
        <taxon>Verrucomicrobiota</taxon>
        <taxon>Verrucomicrobiia</taxon>
        <taxon>Verrucomicrobiales</taxon>
        <taxon>Verrucomicrobiaceae</taxon>
        <taxon>Prosthecobacter</taxon>
    </lineage>
</organism>
<keyword evidence="2" id="KW-1185">Reference proteome</keyword>
<accession>A0ABP9PNU5</accession>
<gene>
    <name evidence="1" type="ORF">GCM10023213_47520</name>
</gene>
<dbReference type="Proteomes" id="UP001499852">
    <property type="component" value="Unassembled WGS sequence"/>
</dbReference>
<evidence type="ECO:0000313" key="1">
    <source>
        <dbReference type="EMBL" id="GAA5149595.1"/>
    </source>
</evidence>
<proteinExistence type="predicted"/>
<reference evidence="2" key="1">
    <citation type="journal article" date="2019" name="Int. J. Syst. Evol. Microbiol.">
        <title>The Global Catalogue of Microorganisms (GCM) 10K type strain sequencing project: providing services to taxonomists for standard genome sequencing and annotation.</title>
        <authorList>
            <consortium name="The Broad Institute Genomics Platform"/>
            <consortium name="The Broad Institute Genome Sequencing Center for Infectious Disease"/>
            <person name="Wu L."/>
            <person name="Ma J."/>
        </authorList>
    </citation>
    <scope>NUCLEOTIDE SEQUENCE [LARGE SCALE GENOMIC DNA]</scope>
    <source>
        <strain evidence="2">JCM 18053</strain>
    </source>
</reference>
<sequence length="64" mass="7187">MVPELQETHRPLSRSCPRQRVVLHARKLPHSPSFPHAPERSADTLVRILNPPDAQRPTPPAPLS</sequence>
<dbReference type="EMBL" id="BAABIA010000014">
    <property type="protein sequence ID" value="GAA5149595.1"/>
    <property type="molecule type" value="Genomic_DNA"/>
</dbReference>
<evidence type="ECO:0000313" key="2">
    <source>
        <dbReference type="Proteomes" id="UP001499852"/>
    </source>
</evidence>
<comment type="caution">
    <text evidence="1">The sequence shown here is derived from an EMBL/GenBank/DDBJ whole genome shotgun (WGS) entry which is preliminary data.</text>
</comment>
<name>A0ABP9PNU5_9BACT</name>
<protein>
    <submittedName>
        <fullName evidence="1">Uncharacterized protein</fullName>
    </submittedName>
</protein>